<dbReference type="UniPathway" id="UPA00148"/>
<dbReference type="SUPFAM" id="SSF53790">
    <property type="entry name" value="Tetrapyrrole methylase"/>
    <property type="match status" value="1"/>
</dbReference>
<evidence type="ECO:0000256" key="5">
    <source>
        <dbReference type="ARBA" id="ARBA00022679"/>
    </source>
</evidence>
<dbReference type="InterPro" id="IPR012382">
    <property type="entry name" value="CobI/CbiL"/>
</dbReference>
<reference evidence="10 11" key="1">
    <citation type="submission" date="2019-11" db="EMBL/GenBank/DDBJ databases">
        <authorList>
            <person name="Holert J."/>
        </authorList>
    </citation>
    <scope>NUCLEOTIDE SEQUENCE [LARGE SCALE GENOMIC DNA]</scope>
    <source>
        <strain evidence="10">SB11_3</strain>
    </source>
</reference>
<dbReference type="InterPro" id="IPR000878">
    <property type="entry name" value="4pyrrol_Mease"/>
</dbReference>
<dbReference type="Gene3D" id="3.40.1010.10">
    <property type="entry name" value="Cobalt-precorrin-4 Transmethylase, Domain 1"/>
    <property type="match status" value="1"/>
</dbReference>
<dbReference type="EC" id="2.1.1.130" evidence="10"/>
<dbReference type="GO" id="GO:0030788">
    <property type="term" value="F:precorrin-2 C20-methyltransferase activity"/>
    <property type="evidence" value="ECO:0007669"/>
    <property type="project" value="UniProtKB-EC"/>
</dbReference>
<dbReference type="GO" id="GO:0032259">
    <property type="term" value="P:methylation"/>
    <property type="evidence" value="ECO:0007669"/>
    <property type="project" value="UniProtKB-KW"/>
</dbReference>
<comment type="similarity">
    <text evidence="2 7 8">Belongs to the precorrin methyltransferase family.</text>
</comment>
<keyword evidence="4 8" id="KW-0489">Methyltransferase</keyword>
<keyword evidence="3" id="KW-0169">Cobalamin biosynthesis</keyword>
<dbReference type="PROSITE" id="PS00840">
    <property type="entry name" value="SUMT_2"/>
    <property type="match status" value="1"/>
</dbReference>
<dbReference type="InterPro" id="IPR035996">
    <property type="entry name" value="4pyrrol_Methylase_sf"/>
</dbReference>
<proteinExistence type="inferred from homology"/>
<accession>A0A5S9P6U2</accession>
<evidence type="ECO:0000313" key="11">
    <source>
        <dbReference type="Proteomes" id="UP000441399"/>
    </source>
</evidence>
<dbReference type="NCBIfam" id="TIGR01467">
    <property type="entry name" value="cobI_cbiL"/>
    <property type="match status" value="1"/>
</dbReference>
<dbReference type="OrthoDB" id="9804789at2"/>
<evidence type="ECO:0000313" key="10">
    <source>
        <dbReference type="EMBL" id="CAA0099179.1"/>
    </source>
</evidence>
<evidence type="ECO:0000256" key="6">
    <source>
        <dbReference type="ARBA" id="ARBA00022691"/>
    </source>
</evidence>
<evidence type="ECO:0000256" key="3">
    <source>
        <dbReference type="ARBA" id="ARBA00022573"/>
    </source>
</evidence>
<dbReference type="Proteomes" id="UP000441399">
    <property type="component" value="Unassembled WGS sequence"/>
</dbReference>
<sequence>MGSETSQVCFYGVGVGPGDPELLTLKAYRVIREADVVAYLMNDKGISQAQTIAQAALDDGKEHQQYLPIQIPMTTTRGVVNNVYDQASADIQTALSQGKSVAFLCEGDPLFFGSFAYLLERIEGKYPCQVIPGVTSISAGSAALGLPLTMLKESLAVVSGRHTDDYISQILSNVDTVVIMKAGLARERLMRLIEEAGRTDDANYLQYISRDNEYVTTDITTLDKEPGPYFSLFILTRTPLACRGQNDKVDE</sequence>
<evidence type="ECO:0000256" key="8">
    <source>
        <dbReference type="RuleBase" id="RU003960"/>
    </source>
</evidence>
<dbReference type="InterPro" id="IPR003043">
    <property type="entry name" value="Uropor_MeTrfase_CS"/>
</dbReference>
<feature type="domain" description="Tetrapyrrole methylase" evidence="9">
    <location>
        <begin position="10"/>
        <end position="219"/>
    </location>
</feature>
<dbReference type="InterPro" id="IPR006364">
    <property type="entry name" value="CobI/CbiL/CobIJ_dom"/>
</dbReference>
<organism evidence="10 11">
    <name type="scientific">BD1-7 clade bacterium</name>
    <dbReference type="NCBI Taxonomy" id="2029982"/>
    <lineage>
        <taxon>Bacteria</taxon>
        <taxon>Pseudomonadati</taxon>
        <taxon>Pseudomonadota</taxon>
        <taxon>Gammaproteobacteria</taxon>
        <taxon>Cellvibrionales</taxon>
        <taxon>Spongiibacteraceae</taxon>
        <taxon>BD1-7 clade</taxon>
    </lineage>
</organism>
<comment type="pathway">
    <text evidence="1">Cofactor biosynthesis; adenosylcobalamin biosynthesis.</text>
</comment>
<dbReference type="InterPro" id="IPR014776">
    <property type="entry name" value="4pyrrole_Mease_sub2"/>
</dbReference>
<dbReference type="CDD" id="cd11645">
    <property type="entry name" value="Precorrin_2_C20_MT"/>
    <property type="match status" value="1"/>
</dbReference>
<protein>
    <submittedName>
        <fullName evidence="10">Precorrin-2 C(20)-methyltransferase</fullName>
        <ecNumber evidence="10">2.1.1.130</ecNumber>
    </submittedName>
</protein>
<dbReference type="Pfam" id="PF00590">
    <property type="entry name" value="TP_methylase"/>
    <property type="match status" value="1"/>
</dbReference>
<evidence type="ECO:0000256" key="4">
    <source>
        <dbReference type="ARBA" id="ARBA00022603"/>
    </source>
</evidence>
<dbReference type="InterPro" id="IPR014777">
    <property type="entry name" value="4pyrrole_Mease_sub1"/>
</dbReference>
<dbReference type="PIRSF" id="PIRSF036427">
    <property type="entry name" value="Precrrn-2_mtase"/>
    <property type="match status" value="1"/>
</dbReference>
<evidence type="ECO:0000256" key="7">
    <source>
        <dbReference type="PIRNR" id="PIRNR036427"/>
    </source>
</evidence>
<dbReference type="EMBL" id="CACSIO010000005">
    <property type="protein sequence ID" value="CAA0099179.1"/>
    <property type="molecule type" value="Genomic_DNA"/>
</dbReference>
<keyword evidence="11" id="KW-1185">Reference proteome</keyword>
<keyword evidence="5 8" id="KW-0808">Transferase</keyword>
<gene>
    <name evidence="10" type="primary">cobI</name>
    <name evidence="10" type="ORF">OPDIPICF_04250</name>
</gene>
<name>A0A5S9P6U2_9GAMM</name>
<dbReference type="Gene3D" id="3.30.950.10">
    <property type="entry name" value="Methyltransferase, Cobalt-precorrin-4 Transmethylase, Domain 2"/>
    <property type="match status" value="1"/>
</dbReference>
<dbReference type="GO" id="GO:0009236">
    <property type="term" value="P:cobalamin biosynthetic process"/>
    <property type="evidence" value="ECO:0007669"/>
    <property type="project" value="UniProtKB-UniRule"/>
</dbReference>
<evidence type="ECO:0000259" key="9">
    <source>
        <dbReference type="Pfam" id="PF00590"/>
    </source>
</evidence>
<dbReference type="PANTHER" id="PTHR43467">
    <property type="entry name" value="COBALT-PRECORRIN-2 C(20)-METHYLTRANSFERASE"/>
    <property type="match status" value="1"/>
</dbReference>
<evidence type="ECO:0000256" key="1">
    <source>
        <dbReference type="ARBA" id="ARBA00004953"/>
    </source>
</evidence>
<evidence type="ECO:0000256" key="2">
    <source>
        <dbReference type="ARBA" id="ARBA00005879"/>
    </source>
</evidence>
<dbReference type="AlphaFoldDB" id="A0A5S9P6U2"/>
<keyword evidence="6" id="KW-0949">S-adenosyl-L-methionine</keyword>
<dbReference type="PANTHER" id="PTHR43467:SF2">
    <property type="entry name" value="COBALT-PRECORRIN-2 C(20)-METHYLTRANSFERASE"/>
    <property type="match status" value="1"/>
</dbReference>